<protein>
    <recommendedName>
        <fullName evidence="7">Sulfatase N-terminal domain-containing protein</fullName>
    </recommendedName>
</protein>
<dbReference type="PANTHER" id="PTHR10342">
    <property type="entry name" value="ARYLSULFATASE"/>
    <property type="match status" value="1"/>
</dbReference>
<sequence>MIRSVQKRWNDVGFRNPDIKSPNIDKLAREGVILDQSYHGVILPQQAACAPLNFTYLPQQLKQLGYATHIVGKWHLGMCKWECTPTYRGFDTFYGFYNGAEDYYNHTVCELENI</sequence>
<evidence type="ECO:0000256" key="2">
    <source>
        <dbReference type="ARBA" id="ARBA00008779"/>
    </source>
</evidence>
<dbReference type="PROSITE" id="PS00149">
    <property type="entry name" value="SULFATASE_2"/>
    <property type="match status" value="1"/>
</dbReference>
<proteinExistence type="inferred from homology"/>
<evidence type="ECO:0000313" key="9">
    <source>
        <dbReference type="Proteomes" id="UP001217089"/>
    </source>
</evidence>
<name>A0ABQ9FA06_TEGGR</name>
<dbReference type="InterPro" id="IPR017850">
    <property type="entry name" value="Alkaline_phosphatase_core_sf"/>
</dbReference>
<organism evidence="8 9">
    <name type="scientific">Tegillarca granosa</name>
    <name type="common">Malaysian cockle</name>
    <name type="synonym">Anadara granosa</name>
    <dbReference type="NCBI Taxonomy" id="220873"/>
    <lineage>
        <taxon>Eukaryota</taxon>
        <taxon>Metazoa</taxon>
        <taxon>Spiralia</taxon>
        <taxon>Lophotrochozoa</taxon>
        <taxon>Mollusca</taxon>
        <taxon>Bivalvia</taxon>
        <taxon>Autobranchia</taxon>
        <taxon>Pteriomorphia</taxon>
        <taxon>Arcoida</taxon>
        <taxon>Arcoidea</taxon>
        <taxon>Arcidae</taxon>
        <taxon>Tegillarca</taxon>
    </lineage>
</organism>
<keyword evidence="3" id="KW-0479">Metal-binding</keyword>
<dbReference type="InterPro" id="IPR047115">
    <property type="entry name" value="ARSB"/>
</dbReference>
<keyword evidence="9" id="KW-1185">Reference proteome</keyword>
<dbReference type="InterPro" id="IPR000917">
    <property type="entry name" value="Sulfatase_N"/>
</dbReference>
<dbReference type="Gene3D" id="3.40.720.10">
    <property type="entry name" value="Alkaline Phosphatase, subunit A"/>
    <property type="match status" value="2"/>
</dbReference>
<evidence type="ECO:0000313" key="8">
    <source>
        <dbReference type="EMBL" id="KAJ8314189.1"/>
    </source>
</evidence>
<comment type="caution">
    <text evidence="8">The sequence shown here is derived from an EMBL/GenBank/DDBJ whole genome shotgun (WGS) entry which is preliminary data.</text>
</comment>
<dbReference type="Pfam" id="PF00884">
    <property type="entry name" value="Sulfatase"/>
    <property type="match status" value="1"/>
</dbReference>
<dbReference type="InterPro" id="IPR024607">
    <property type="entry name" value="Sulfatase_CS"/>
</dbReference>
<gene>
    <name evidence="8" type="ORF">KUTeg_008750</name>
</gene>
<keyword evidence="5" id="KW-0106">Calcium</keyword>
<evidence type="ECO:0000256" key="5">
    <source>
        <dbReference type="ARBA" id="ARBA00022837"/>
    </source>
</evidence>
<dbReference type="PANTHER" id="PTHR10342:SF273">
    <property type="entry name" value="RE14504P"/>
    <property type="match status" value="1"/>
</dbReference>
<feature type="domain" description="Sulfatase N-terminal" evidence="7">
    <location>
        <begin position="21"/>
        <end position="110"/>
    </location>
</feature>
<dbReference type="SUPFAM" id="SSF53649">
    <property type="entry name" value="Alkaline phosphatase-like"/>
    <property type="match status" value="1"/>
</dbReference>
<keyword evidence="4" id="KW-0378">Hydrolase</keyword>
<keyword evidence="6" id="KW-0325">Glycoprotein</keyword>
<evidence type="ECO:0000259" key="7">
    <source>
        <dbReference type="Pfam" id="PF00884"/>
    </source>
</evidence>
<comment type="cofactor">
    <cofactor evidence="1">
        <name>Ca(2+)</name>
        <dbReference type="ChEBI" id="CHEBI:29108"/>
    </cofactor>
</comment>
<evidence type="ECO:0000256" key="1">
    <source>
        <dbReference type="ARBA" id="ARBA00001913"/>
    </source>
</evidence>
<accession>A0ABQ9FA06</accession>
<dbReference type="Proteomes" id="UP001217089">
    <property type="component" value="Unassembled WGS sequence"/>
</dbReference>
<evidence type="ECO:0000256" key="3">
    <source>
        <dbReference type="ARBA" id="ARBA00022723"/>
    </source>
</evidence>
<evidence type="ECO:0000256" key="6">
    <source>
        <dbReference type="ARBA" id="ARBA00023180"/>
    </source>
</evidence>
<reference evidence="8 9" key="1">
    <citation type="submission" date="2022-12" db="EMBL/GenBank/DDBJ databases">
        <title>Chromosome-level genome of Tegillarca granosa.</title>
        <authorList>
            <person name="Kim J."/>
        </authorList>
    </citation>
    <scope>NUCLEOTIDE SEQUENCE [LARGE SCALE GENOMIC DNA]</scope>
    <source>
        <strain evidence="8">Teg-2019</strain>
        <tissue evidence="8">Adductor muscle</tissue>
    </source>
</reference>
<evidence type="ECO:0000256" key="4">
    <source>
        <dbReference type="ARBA" id="ARBA00022801"/>
    </source>
</evidence>
<comment type="similarity">
    <text evidence="2">Belongs to the sulfatase family.</text>
</comment>
<dbReference type="EMBL" id="JARBDR010000342">
    <property type="protein sequence ID" value="KAJ8314189.1"/>
    <property type="molecule type" value="Genomic_DNA"/>
</dbReference>